<dbReference type="PANTHER" id="PTHR24320">
    <property type="entry name" value="RETINOL DEHYDROGENASE"/>
    <property type="match status" value="1"/>
</dbReference>
<evidence type="ECO:0000256" key="2">
    <source>
        <dbReference type="ARBA" id="ARBA00023002"/>
    </source>
</evidence>
<dbReference type="GeneID" id="25414587"/>
<evidence type="ECO:0000313" key="3">
    <source>
        <dbReference type="EMBL" id="KEQ76436.1"/>
    </source>
</evidence>
<dbReference type="OrthoDB" id="191139at2759"/>
<dbReference type="PANTHER" id="PTHR24320:SF154">
    <property type="entry name" value="OXIDOREDUCTASE, SHORT-CHAIN DEHYDROGENASE_REDUCTASE FAMILY (AFU_ORTHOLOGUE AFUA_2G04560)"/>
    <property type="match status" value="1"/>
</dbReference>
<comment type="similarity">
    <text evidence="1">Belongs to the short-chain dehydrogenases/reductases (SDR) family.</text>
</comment>
<dbReference type="PRINTS" id="PR00081">
    <property type="entry name" value="GDHRDH"/>
</dbReference>
<proteinExistence type="inferred from homology"/>
<protein>
    <submittedName>
        <fullName evidence="3">Oxidoreductase</fullName>
    </submittedName>
</protein>
<dbReference type="Proteomes" id="UP000027730">
    <property type="component" value="Unassembled WGS sequence"/>
</dbReference>
<evidence type="ECO:0000313" key="4">
    <source>
        <dbReference type="Proteomes" id="UP000027730"/>
    </source>
</evidence>
<keyword evidence="2" id="KW-0560">Oxidoreductase</keyword>
<dbReference type="InterPro" id="IPR002347">
    <property type="entry name" value="SDR_fam"/>
</dbReference>
<reference evidence="3 4" key="1">
    <citation type="journal article" date="2014" name="BMC Genomics">
        <title>Genome sequencing of four Aureobasidium pullulans varieties: biotechnological potential, stress tolerance, and description of new species.</title>
        <authorList>
            <person name="Gostin Ar C."/>
            <person name="Ohm R.A."/>
            <person name="Kogej T."/>
            <person name="Sonjak S."/>
            <person name="Turk M."/>
            <person name="Zajc J."/>
            <person name="Zalar P."/>
            <person name="Grube M."/>
            <person name="Sun H."/>
            <person name="Han J."/>
            <person name="Sharma A."/>
            <person name="Chiniquy J."/>
            <person name="Ngan C.Y."/>
            <person name="Lipzen A."/>
            <person name="Barry K."/>
            <person name="Grigoriev I.V."/>
            <person name="Gunde-Cimerman N."/>
        </authorList>
    </citation>
    <scope>NUCLEOTIDE SEQUENCE [LARGE SCALE GENOMIC DNA]</scope>
    <source>
        <strain evidence="3 4">CBS 147.97</strain>
    </source>
</reference>
<sequence length="329" mass="36109">MPSYHFDTMKNVPDLSGKVILITGGTSGVGAETVKQLVVHNPSKIFFTGRNAKAANALIGSAEFLNPDVQVRFIPCDLSDLSSVRQASNRIAAKVARIDWFFCNAGVMAMPAGLSKDGYEQQFATNHLGHALLIDLLMPILQDTATLPGSDVRIIITTSQAAMTPLVPKRGIDFGSLKTEQKMFSGRWRRYAQSKLANMLYAKALNRQYPCITTVSVHPGIGYTGLQDNFPLFDRFIMWVTTIGKRSPVDQLAWNGIWAAATPKGASKTQVQGGEYYEPIGVKPKPTSYSNNTALENKLWDWTQGELGSWESRTGLKVRGSMSFSSQHS</sequence>
<dbReference type="Gene3D" id="3.40.50.720">
    <property type="entry name" value="NAD(P)-binding Rossmann-like Domain"/>
    <property type="match status" value="1"/>
</dbReference>
<dbReference type="HOGENOM" id="CLU_010194_44_6_1"/>
<dbReference type="RefSeq" id="XP_013431129.1">
    <property type="nucleotide sequence ID" value="XM_013575675.1"/>
</dbReference>
<dbReference type="SUPFAM" id="SSF51735">
    <property type="entry name" value="NAD(P)-binding Rossmann-fold domains"/>
    <property type="match status" value="1"/>
</dbReference>
<dbReference type="EMBL" id="KL584703">
    <property type="protein sequence ID" value="KEQ76436.1"/>
    <property type="molecule type" value="Genomic_DNA"/>
</dbReference>
<keyword evidence="4" id="KW-1185">Reference proteome</keyword>
<gene>
    <name evidence="3" type="ORF">M436DRAFT_69444</name>
</gene>
<dbReference type="InterPro" id="IPR036291">
    <property type="entry name" value="NAD(P)-bd_dom_sf"/>
</dbReference>
<dbReference type="Pfam" id="PF00106">
    <property type="entry name" value="adh_short"/>
    <property type="match status" value="1"/>
</dbReference>
<dbReference type="GO" id="GO:0016491">
    <property type="term" value="F:oxidoreductase activity"/>
    <property type="evidence" value="ECO:0007669"/>
    <property type="project" value="UniProtKB-KW"/>
</dbReference>
<accession>A0A074XPC4</accession>
<name>A0A074XPC4_9PEZI</name>
<dbReference type="AlphaFoldDB" id="A0A074XPC4"/>
<evidence type="ECO:0000256" key="1">
    <source>
        <dbReference type="ARBA" id="ARBA00006484"/>
    </source>
</evidence>
<organism evidence="3 4">
    <name type="scientific">Aureobasidium namibiae CBS 147.97</name>
    <dbReference type="NCBI Taxonomy" id="1043004"/>
    <lineage>
        <taxon>Eukaryota</taxon>
        <taxon>Fungi</taxon>
        <taxon>Dikarya</taxon>
        <taxon>Ascomycota</taxon>
        <taxon>Pezizomycotina</taxon>
        <taxon>Dothideomycetes</taxon>
        <taxon>Dothideomycetidae</taxon>
        <taxon>Dothideales</taxon>
        <taxon>Saccotheciaceae</taxon>
        <taxon>Aureobasidium</taxon>
    </lineage>
</organism>
<dbReference type="STRING" id="1043004.A0A074XPC4"/>